<accession>A3ZTS0</accession>
<dbReference type="Proteomes" id="UP000004358">
    <property type="component" value="Unassembled WGS sequence"/>
</dbReference>
<name>A3ZTS0_9BACT</name>
<dbReference type="STRING" id="314230.DSM3645_05110"/>
<feature type="transmembrane region" description="Helical" evidence="1">
    <location>
        <begin position="16"/>
        <end position="34"/>
    </location>
</feature>
<dbReference type="EMBL" id="AANZ01000011">
    <property type="protein sequence ID" value="EAQ79974.1"/>
    <property type="molecule type" value="Genomic_DNA"/>
</dbReference>
<evidence type="ECO:0000313" key="2">
    <source>
        <dbReference type="EMBL" id="EAQ79974.1"/>
    </source>
</evidence>
<keyword evidence="1" id="KW-0812">Transmembrane</keyword>
<sequence>MYARTRIQRTREAVKWAFLLAAAGMMMAIAWQVVGGGW</sequence>
<keyword evidence="1" id="KW-1133">Transmembrane helix</keyword>
<proteinExistence type="predicted"/>
<organism evidence="2 3">
    <name type="scientific">Blastopirellula marina DSM 3645</name>
    <dbReference type="NCBI Taxonomy" id="314230"/>
    <lineage>
        <taxon>Bacteria</taxon>
        <taxon>Pseudomonadati</taxon>
        <taxon>Planctomycetota</taxon>
        <taxon>Planctomycetia</taxon>
        <taxon>Pirellulales</taxon>
        <taxon>Pirellulaceae</taxon>
        <taxon>Blastopirellula</taxon>
    </lineage>
</organism>
<protein>
    <submittedName>
        <fullName evidence="2">Uncharacterized protein</fullName>
    </submittedName>
</protein>
<evidence type="ECO:0000313" key="3">
    <source>
        <dbReference type="Proteomes" id="UP000004358"/>
    </source>
</evidence>
<dbReference type="HOGENOM" id="CLU_3325124_0_0_0"/>
<keyword evidence="1" id="KW-0472">Membrane</keyword>
<evidence type="ECO:0000256" key="1">
    <source>
        <dbReference type="SAM" id="Phobius"/>
    </source>
</evidence>
<gene>
    <name evidence="2" type="ORF">DSM3645_05110</name>
</gene>
<comment type="caution">
    <text evidence="2">The sequence shown here is derived from an EMBL/GenBank/DDBJ whole genome shotgun (WGS) entry which is preliminary data.</text>
</comment>
<dbReference type="AlphaFoldDB" id="A3ZTS0"/>
<reference evidence="2 3" key="1">
    <citation type="submission" date="2006-02" db="EMBL/GenBank/DDBJ databases">
        <authorList>
            <person name="Amann R."/>
            <person name="Ferriera S."/>
            <person name="Johnson J."/>
            <person name="Kravitz S."/>
            <person name="Halpern A."/>
            <person name="Remington K."/>
            <person name="Beeson K."/>
            <person name="Tran B."/>
            <person name="Rogers Y.-H."/>
            <person name="Friedman R."/>
            <person name="Venter J.C."/>
        </authorList>
    </citation>
    <scope>NUCLEOTIDE SEQUENCE [LARGE SCALE GENOMIC DNA]</scope>
    <source>
        <strain evidence="2 3">DSM 3645</strain>
    </source>
</reference>